<dbReference type="SUPFAM" id="SSF51735">
    <property type="entry name" value="NAD(P)-binding Rossmann-fold domains"/>
    <property type="match status" value="1"/>
</dbReference>
<dbReference type="Gene3D" id="3.40.50.720">
    <property type="entry name" value="NAD(P)-binding Rossmann-like Domain"/>
    <property type="match status" value="1"/>
</dbReference>
<evidence type="ECO:0000256" key="2">
    <source>
        <dbReference type="ARBA" id="ARBA00023002"/>
    </source>
</evidence>
<evidence type="ECO:0000313" key="3">
    <source>
        <dbReference type="EMBL" id="QGK69899.1"/>
    </source>
</evidence>
<proteinExistence type="inferred from homology"/>
<dbReference type="GO" id="GO:0016491">
    <property type="term" value="F:oxidoreductase activity"/>
    <property type="evidence" value="ECO:0007669"/>
    <property type="project" value="UniProtKB-KW"/>
</dbReference>
<dbReference type="AlphaFoldDB" id="A0A5Q3QEK8"/>
<dbReference type="PRINTS" id="PR00081">
    <property type="entry name" value="GDHRDH"/>
</dbReference>
<sequence>MSSRNRPLALVTGASNGIGYELALAFARGGFDLLATGRSTTIHAVEADFSSVGANVTTVQADLSTAEGTETLWKAVHDHAKPVEAGALNAGIGLGGAFLDNDLDEQLQLIEINISSVVRLTKYLADAMAHRGRGRILITSSISATLPTPYETVYGPSRAFTRMFALSLREELRGTGVTVTTLMPGATNSDFHARAGMNDTAFGPNEGKNDKAEIARQGFDALLTGKAEVVAGDRTTKRTALVNRLLPEPLKAAHHARKAKPRR</sequence>
<reference evidence="4" key="1">
    <citation type="submission" date="2019-11" db="EMBL/GenBank/DDBJ databases">
        <title>The complete genome sequence of Saccharopolyspora sp. E2A.</title>
        <authorList>
            <person name="Zhang G."/>
        </authorList>
    </citation>
    <scope>NUCLEOTIDE SEQUENCE [LARGE SCALE GENOMIC DNA]</scope>
    <source>
        <strain evidence="4">E2A</strain>
    </source>
</reference>
<dbReference type="Proteomes" id="UP000371041">
    <property type="component" value="Chromosome"/>
</dbReference>
<keyword evidence="4" id="KW-1185">Reference proteome</keyword>
<dbReference type="PANTHER" id="PTHR44196">
    <property type="entry name" value="DEHYDROGENASE/REDUCTASE SDR FAMILY MEMBER 7B"/>
    <property type="match status" value="1"/>
</dbReference>
<dbReference type="EMBL" id="CP045929">
    <property type="protein sequence ID" value="QGK69899.1"/>
    <property type="molecule type" value="Genomic_DNA"/>
</dbReference>
<name>A0A5Q3QEK8_9PSEU</name>
<dbReference type="RefSeq" id="WP_154076492.1">
    <property type="nucleotide sequence ID" value="NZ_CP045929.1"/>
</dbReference>
<accession>A0A5Q3QEK8</accession>
<evidence type="ECO:0000313" key="4">
    <source>
        <dbReference type="Proteomes" id="UP000371041"/>
    </source>
</evidence>
<keyword evidence="2" id="KW-0560">Oxidoreductase</keyword>
<dbReference type="CDD" id="cd05233">
    <property type="entry name" value="SDR_c"/>
    <property type="match status" value="1"/>
</dbReference>
<comment type="similarity">
    <text evidence="1">Belongs to the short-chain dehydrogenases/reductases (SDR) family.</text>
</comment>
<dbReference type="InterPro" id="IPR002347">
    <property type="entry name" value="SDR_fam"/>
</dbReference>
<dbReference type="Pfam" id="PF00106">
    <property type="entry name" value="adh_short"/>
    <property type="match status" value="1"/>
</dbReference>
<dbReference type="InterPro" id="IPR036291">
    <property type="entry name" value="NAD(P)-bd_dom_sf"/>
</dbReference>
<dbReference type="KEGG" id="sace:GIY23_10540"/>
<dbReference type="GO" id="GO:0016020">
    <property type="term" value="C:membrane"/>
    <property type="evidence" value="ECO:0007669"/>
    <property type="project" value="TreeGrafter"/>
</dbReference>
<organism evidence="3 4">
    <name type="scientific">Allosaccharopolyspora coralli</name>
    <dbReference type="NCBI Taxonomy" id="2665642"/>
    <lineage>
        <taxon>Bacteria</taxon>
        <taxon>Bacillati</taxon>
        <taxon>Actinomycetota</taxon>
        <taxon>Actinomycetes</taxon>
        <taxon>Pseudonocardiales</taxon>
        <taxon>Pseudonocardiaceae</taxon>
        <taxon>Allosaccharopolyspora</taxon>
    </lineage>
</organism>
<protein>
    <submittedName>
        <fullName evidence="3">SDR family NAD(P)-dependent oxidoreductase</fullName>
    </submittedName>
</protein>
<gene>
    <name evidence="3" type="ORF">GIY23_10540</name>
</gene>
<dbReference type="PANTHER" id="PTHR44196:SF1">
    <property type="entry name" value="DEHYDROGENASE_REDUCTASE SDR FAMILY MEMBER 7B"/>
    <property type="match status" value="1"/>
</dbReference>
<evidence type="ECO:0000256" key="1">
    <source>
        <dbReference type="ARBA" id="ARBA00006484"/>
    </source>
</evidence>